<keyword evidence="3" id="KW-0479">Metal-binding</keyword>
<dbReference type="CDD" id="cd05646">
    <property type="entry name" value="M20_AcylaseI_like"/>
    <property type="match status" value="1"/>
</dbReference>
<dbReference type="InterPro" id="IPR010159">
    <property type="entry name" value="N-acyl_aa_amidohydrolase"/>
</dbReference>
<evidence type="ECO:0000256" key="3">
    <source>
        <dbReference type="ARBA" id="ARBA00022723"/>
    </source>
</evidence>
<feature type="domain" description="Peptidase M20 dimerisation" evidence="5">
    <location>
        <begin position="188"/>
        <end position="298"/>
    </location>
</feature>
<dbReference type="Gene3D" id="3.30.70.360">
    <property type="match status" value="1"/>
</dbReference>
<proteinExistence type="predicted"/>
<protein>
    <submittedName>
        <fullName evidence="7">Aminoacylase-1-like</fullName>
    </submittedName>
</protein>
<dbReference type="Gene3D" id="3.40.630.10">
    <property type="entry name" value="Zn peptidases"/>
    <property type="match status" value="1"/>
</dbReference>
<reference evidence="6" key="2">
    <citation type="journal article" date="2016" name="G3 (Bethesda)">
        <title>Genome Evolution in Three Species of Cactophilic Drosophila.</title>
        <authorList>
            <person name="Sanchez-Flores A."/>
            <person name="Penazola F."/>
            <person name="Carpinteyro-Ponce J."/>
            <person name="Nazario-Yepiz N."/>
            <person name="Abreu-Goodger C."/>
            <person name="Machado C.A."/>
            <person name="Markow T.A."/>
        </authorList>
    </citation>
    <scope>NUCLEOTIDE SEQUENCE [LARGE SCALE GENOMIC DNA]</scope>
</reference>
<reference evidence="6" key="1">
    <citation type="journal article" date="1997" name="Nucleic Acids Res.">
        <title>tRNAscan-SE: a program for improved detection of transfer RNA genes in genomic sequence.</title>
        <authorList>
            <person name="Lowe T.M."/>
            <person name="Eddy S.R."/>
        </authorList>
    </citation>
    <scope>NUCLEOTIDE SEQUENCE [LARGE SCALE GENOMIC DNA]</scope>
</reference>
<organism evidence="6 7">
    <name type="scientific">Drosophila arizonae</name>
    <name type="common">Fruit fly</name>
    <dbReference type="NCBI Taxonomy" id="7263"/>
    <lineage>
        <taxon>Eukaryota</taxon>
        <taxon>Metazoa</taxon>
        <taxon>Ecdysozoa</taxon>
        <taxon>Arthropoda</taxon>
        <taxon>Hexapoda</taxon>
        <taxon>Insecta</taxon>
        <taxon>Pterygota</taxon>
        <taxon>Neoptera</taxon>
        <taxon>Endopterygota</taxon>
        <taxon>Diptera</taxon>
        <taxon>Brachycera</taxon>
        <taxon>Muscomorpha</taxon>
        <taxon>Ephydroidea</taxon>
        <taxon>Drosophilidae</taxon>
        <taxon>Drosophila</taxon>
    </lineage>
</organism>
<reference evidence="7" key="3">
    <citation type="submission" date="2025-08" db="UniProtKB">
        <authorList>
            <consortium name="RefSeq"/>
        </authorList>
    </citation>
    <scope>IDENTIFICATION</scope>
    <source>
        <tissue evidence="7">Whole organism</tissue>
    </source>
</reference>
<dbReference type="PANTHER" id="PTHR45892">
    <property type="entry name" value="AMINOACYLASE-1"/>
    <property type="match status" value="1"/>
</dbReference>
<dbReference type="InterPro" id="IPR002933">
    <property type="entry name" value="Peptidase_M20"/>
</dbReference>
<evidence type="ECO:0000313" key="7">
    <source>
        <dbReference type="RefSeq" id="XP_017873803.1"/>
    </source>
</evidence>
<name>A0ABM1Q2W7_DROAR</name>
<dbReference type="Pfam" id="PF01546">
    <property type="entry name" value="Peptidase_M20"/>
    <property type="match status" value="1"/>
</dbReference>
<keyword evidence="4" id="KW-0862">Zinc</keyword>
<gene>
    <name evidence="7" type="primary">LOC108621153</name>
</gene>
<dbReference type="InterPro" id="IPR036264">
    <property type="entry name" value="Bact_exopeptidase_dim_dom"/>
</dbReference>
<dbReference type="Pfam" id="PF07687">
    <property type="entry name" value="M20_dimer"/>
    <property type="match status" value="1"/>
</dbReference>
<evidence type="ECO:0000256" key="4">
    <source>
        <dbReference type="ARBA" id="ARBA00022833"/>
    </source>
</evidence>
<dbReference type="Gene3D" id="1.10.150.900">
    <property type="match status" value="1"/>
</dbReference>
<dbReference type="SUPFAM" id="SSF55031">
    <property type="entry name" value="Bacterial exopeptidase dimerisation domain"/>
    <property type="match status" value="1"/>
</dbReference>
<dbReference type="GeneID" id="108621153"/>
<dbReference type="RefSeq" id="XP_017873803.1">
    <property type="nucleotide sequence ID" value="XM_018018314.1"/>
</dbReference>
<dbReference type="PIRSF" id="PIRSF036696">
    <property type="entry name" value="ACY-1"/>
    <property type="match status" value="1"/>
</dbReference>
<comment type="cofactor">
    <cofactor evidence="1">
        <name>Zn(2+)</name>
        <dbReference type="ChEBI" id="CHEBI:29105"/>
    </cofactor>
</comment>
<dbReference type="SUPFAM" id="SSF53187">
    <property type="entry name" value="Zn-dependent exopeptidases"/>
    <property type="match status" value="1"/>
</dbReference>
<accession>A0ABM1Q2W7</accession>
<sequence>MSKAEWENNEEIKIFREYLRIPSVHPNVDYTGCVEFIKRQAASLDLPVDVEYPVNDANPVVIVKWLGTQPELPSIILNSHMDVVPVFPEHWTHDPFSADLDDEGRIYARGTQDTKGIGTQYLGAIRALKAQGYQPKRSIYVTFVPDEELGGILGMQGFVKGQYFKALNAGFCLDEGCSNIDDSYFIFYAERTAWQIRFKVSGTTGHGSQLLPNTAAEKLHYVMTKLLEYRTSQMERIKGLSNKFSGEVTSVNLTILSGGVQNNVLPPLLEAVFDIRIAIDVDLVAFEQQIRDWCAEAGSGIEIEFERKDEFSPATKLDASNPFWTAFQNSLNEQNLKCTPIVCPGCTDSRFLRPLGVSALGFSPMKNMPILPHAHDEYTRADIYLHGIEVYTKIIPAIASV</sequence>
<evidence type="ECO:0000256" key="2">
    <source>
        <dbReference type="ARBA" id="ARBA00022490"/>
    </source>
</evidence>
<evidence type="ECO:0000256" key="1">
    <source>
        <dbReference type="ARBA" id="ARBA00001947"/>
    </source>
</evidence>
<dbReference type="PANTHER" id="PTHR45892:SF1">
    <property type="entry name" value="AMINOACYLASE-1"/>
    <property type="match status" value="1"/>
</dbReference>
<evidence type="ECO:0000259" key="5">
    <source>
        <dbReference type="Pfam" id="PF07687"/>
    </source>
</evidence>
<dbReference type="InterPro" id="IPR052083">
    <property type="entry name" value="Aminoacylase-1_M20A"/>
</dbReference>
<evidence type="ECO:0000313" key="6">
    <source>
        <dbReference type="Proteomes" id="UP000694904"/>
    </source>
</evidence>
<keyword evidence="6" id="KW-1185">Reference proteome</keyword>
<dbReference type="NCBIfam" id="TIGR01880">
    <property type="entry name" value="Ac-peptdase-euk"/>
    <property type="match status" value="1"/>
</dbReference>
<keyword evidence="2" id="KW-0963">Cytoplasm</keyword>
<dbReference type="InterPro" id="IPR011650">
    <property type="entry name" value="Peptidase_M20_dimer"/>
</dbReference>
<dbReference type="Proteomes" id="UP000694904">
    <property type="component" value="Chromosome 2"/>
</dbReference>